<dbReference type="RefSeq" id="WP_119778771.1">
    <property type="nucleotide sequence ID" value="NZ_QYUK01000011.1"/>
</dbReference>
<reference evidence="1 2" key="1">
    <citation type="submission" date="2018-09" db="EMBL/GenBank/DDBJ databases">
        <authorList>
            <person name="Zhu H."/>
        </authorList>
    </citation>
    <scope>NUCLEOTIDE SEQUENCE [LARGE SCALE GENOMIC DNA]</scope>
    <source>
        <strain evidence="1 2">K1W22B-8</strain>
    </source>
</reference>
<dbReference type="EMBL" id="QYUK01000011">
    <property type="protein sequence ID" value="RJF88135.1"/>
    <property type="molecule type" value="Genomic_DNA"/>
</dbReference>
<organism evidence="1 2">
    <name type="scientific">Oleomonas cavernae</name>
    <dbReference type="NCBI Taxonomy" id="2320859"/>
    <lineage>
        <taxon>Bacteria</taxon>
        <taxon>Pseudomonadati</taxon>
        <taxon>Pseudomonadota</taxon>
        <taxon>Alphaproteobacteria</taxon>
        <taxon>Acetobacterales</taxon>
        <taxon>Acetobacteraceae</taxon>
        <taxon>Oleomonas</taxon>
    </lineage>
</organism>
<sequence length="221" mass="24302">MRLVLVVFFALAGCQAGKDFAPPDPTRLTLDVTTETQVVAVTGTPGARAERILPEPTAQQLVEVKTAFDSVPVAGAYRRIGYYHDASGIRSRTVKKAYFTFWNGVLVEYSYEASTPGLAASFAQNRVAELKRGVTTRSDLINLFGQPTGEATYPMIRDRGSRLLSYSYWGYADQASGEVVGGGSFTRRTLEVLLGEDGKVTAFRYKSDVTSSFMTPWEVRR</sequence>
<dbReference type="Proteomes" id="UP000284605">
    <property type="component" value="Unassembled WGS sequence"/>
</dbReference>
<keyword evidence="2" id="KW-1185">Reference proteome</keyword>
<gene>
    <name evidence="1" type="ORF">D3874_14840</name>
</gene>
<dbReference type="OrthoDB" id="7605336at2"/>
<comment type="caution">
    <text evidence="1">The sequence shown here is derived from an EMBL/GenBank/DDBJ whole genome shotgun (WGS) entry which is preliminary data.</text>
</comment>
<evidence type="ECO:0000313" key="2">
    <source>
        <dbReference type="Proteomes" id="UP000284605"/>
    </source>
</evidence>
<dbReference type="AlphaFoldDB" id="A0A418WDN2"/>
<evidence type="ECO:0000313" key="1">
    <source>
        <dbReference type="EMBL" id="RJF88135.1"/>
    </source>
</evidence>
<name>A0A418WDN2_9PROT</name>
<protein>
    <submittedName>
        <fullName evidence="1">Uncharacterized protein</fullName>
    </submittedName>
</protein>
<proteinExistence type="predicted"/>
<accession>A0A418WDN2</accession>